<dbReference type="EMBL" id="GG672330">
    <property type="protein sequence ID" value="EER17075.1"/>
    <property type="molecule type" value="Genomic_DNA"/>
</dbReference>
<feature type="transmembrane region" description="Helical" evidence="9">
    <location>
        <begin position="1182"/>
        <end position="1205"/>
    </location>
</feature>
<evidence type="ECO:0007829" key="15">
    <source>
        <dbReference type="PDB" id="9FZL"/>
    </source>
</evidence>
<proteinExistence type="evidence at protein level"/>
<dbReference type="InParanoid" id="C5KED7"/>
<keyword evidence="9" id="KW-0472">Membrane</keyword>
<feature type="compositionally biased region" description="Basic and acidic residues" evidence="8">
    <location>
        <begin position="296"/>
        <end position="307"/>
    </location>
</feature>
<feature type="active site" description="Proton donor/acceptor" evidence="7">
    <location>
        <position position="1025"/>
    </location>
</feature>
<dbReference type="PRINTS" id="PR00765">
    <property type="entry name" value="CRBOXYPTASEA"/>
</dbReference>
<keyword evidence="5" id="KW-0862">Zinc</keyword>
<comment type="similarity">
    <text evidence="2 7">Belongs to the peptidase M14 family.</text>
</comment>
<keyword evidence="9" id="KW-0812">Transmembrane</keyword>
<keyword evidence="13 14" id="KW-0002">3D-structure</keyword>
<comment type="cofactor">
    <cofactor evidence="1">
        <name>Zn(2+)</name>
        <dbReference type="ChEBI" id="CHEBI:29105"/>
    </cofactor>
</comment>
<organism evidence="12">
    <name type="scientific">Perkinsus marinus (strain ATCC 50983 / TXsc)</name>
    <dbReference type="NCBI Taxonomy" id="423536"/>
    <lineage>
        <taxon>Eukaryota</taxon>
        <taxon>Sar</taxon>
        <taxon>Alveolata</taxon>
        <taxon>Perkinsozoa</taxon>
        <taxon>Perkinsea</taxon>
        <taxon>Perkinsida</taxon>
        <taxon>Perkinsidae</taxon>
        <taxon>Perkinsus</taxon>
    </lineage>
</organism>
<dbReference type="GeneID" id="9053280"/>
<dbReference type="GO" id="GO:0004181">
    <property type="term" value="F:metallocarboxypeptidase activity"/>
    <property type="evidence" value="ECO:0007669"/>
    <property type="project" value="InterPro"/>
</dbReference>
<dbReference type="RefSeq" id="XP_002785279.1">
    <property type="nucleotide sequence ID" value="XM_002785233.1"/>
</dbReference>
<keyword evidence="6" id="KW-0482">Metalloprotease</keyword>
<dbReference type="OrthoDB" id="3626597at2759"/>
<feature type="compositionally biased region" description="Acidic residues" evidence="8">
    <location>
        <begin position="308"/>
        <end position="318"/>
    </location>
</feature>
<dbReference type="PROSITE" id="PS52035">
    <property type="entry name" value="PEPTIDASE_M14"/>
    <property type="match status" value="1"/>
</dbReference>
<dbReference type="Pfam" id="PF00246">
    <property type="entry name" value="Peptidase_M14"/>
    <property type="match status" value="1"/>
</dbReference>
<reference evidence="13" key="3">
    <citation type="submission" date="2024-06" db="PDB data bank">
        <title>Perkinsus marinus Respiratory supercomplex CII2CIII2CIV2 in c1 sate.</title>
        <authorList>
            <person name="Wu F."/>
            <person name="Amunts A."/>
        </authorList>
    </citation>
    <scope>STRUCTURE BY ELECTRON MICROSCOPY (2.50 ANGSTROMS) OF 685-777</scope>
</reference>
<dbReference type="SMART" id="SM00631">
    <property type="entry name" value="Zn_pept"/>
    <property type="match status" value="1"/>
</dbReference>
<dbReference type="Proteomes" id="UP000007800">
    <property type="component" value="Unassembled WGS sequence"/>
</dbReference>
<keyword evidence="3" id="KW-0645">Protease</keyword>
<feature type="domain" description="Peptidase M14" evidence="10">
    <location>
        <begin position="786"/>
        <end position="1058"/>
    </location>
</feature>
<evidence type="ECO:0000256" key="6">
    <source>
        <dbReference type="ARBA" id="ARBA00023049"/>
    </source>
</evidence>
<evidence type="ECO:0000256" key="7">
    <source>
        <dbReference type="PROSITE-ProRule" id="PRU01379"/>
    </source>
</evidence>
<dbReference type="PDB" id="9FQ7">
    <property type="method" value="EM"/>
    <property type="resolution" value="2.50 A"/>
    <property type="chains" value="4B/4b=685-777"/>
</dbReference>
<reference evidence="14" key="2">
    <citation type="submission" date="2024-06" db="PDB data bank">
        <title>Perkinsus marinus Respiratory complex CIV.</title>
        <authorList>
            <person name="Wu F."/>
            <person name="Amunts A."/>
        </authorList>
    </citation>
    <scope>STRUCTURE BY ELECTRON MICROSCOPY (2.20 ANGSTROMS) OF 685-777</scope>
</reference>
<dbReference type="PANTHER" id="PTHR11705:SF143">
    <property type="entry name" value="SLL0236 PROTEIN"/>
    <property type="match status" value="1"/>
</dbReference>
<dbReference type="GO" id="GO:0008270">
    <property type="term" value="F:zinc ion binding"/>
    <property type="evidence" value="ECO:0007669"/>
    <property type="project" value="InterPro"/>
</dbReference>
<dbReference type="SUPFAM" id="SSF53187">
    <property type="entry name" value="Zn-dependent exopeptidases"/>
    <property type="match status" value="1"/>
</dbReference>
<reference evidence="11 12" key="1">
    <citation type="submission" date="2008-07" db="EMBL/GenBank/DDBJ databases">
        <authorList>
            <person name="El-Sayed N."/>
            <person name="Caler E."/>
            <person name="Inman J."/>
            <person name="Amedeo P."/>
            <person name="Hass B."/>
            <person name="Wortman J."/>
        </authorList>
    </citation>
    <scope>NUCLEOTIDE SEQUENCE [LARGE SCALE GENOMIC DNA]</scope>
    <source>
        <strain evidence="12">ATCC 50983 / TXsc</strain>
    </source>
</reference>
<dbReference type="AlphaFoldDB" id="C5KED7"/>
<evidence type="ECO:0000313" key="11">
    <source>
        <dbReference type="EMBL" id="EER17075.1"/>
    </source>
</evidence>
<dbReference type="PANTHER" id="PTHR11705">
    <property type="entry name" value="PROTEASE FAMILY M14 CARBOXYPEPTIDASE A,B"/>
    <property type="match status" value="1"/>
</dbReference>
<evidence type="ECO:0000313" key="12">
    <source>
        <dbReference type="Proteomes" id="UP000007800"/>
    </source>
</evidence>
<evidence type="ECO:0000256" key="9">
    <source>
        <dbReference type="SAM" id="Phobius"/>
    </source>
</evidence>
<keyword evidence="4" id="KW-0378">Hydrolase</keyword>
<dbReference type="GO" id="GO:0005615">
    <property type="term" value="C:extracellular space"/>
    <property type="evidence" value="ECO:0007669"/>
    <property type="project" value="TreeGrafter"/>
</dbReference>
<evidence type="ECO:0007829" key="14">
    <source>
        <dbReference type="PDB" id="9FQ8"/>
    </source>
</evidence>
<gene>
    <name evidence="11" type="ORF">Pmar_PMAR009509</name>
</gene>
<keyword evidence="9" id="KW-1133">Transmembrane helix</keyword>
<dbReference type="InterPro" id="IPR000834">
    <property type="entry name" value="Peptidase_M14"/>
</dbReference>
<evidence type="ECO:0000256" key="5">
    <source>
        <dbReference type="ARBA" id="ARBA00022833"/>
    </source>
</evidence>
<reference evidence="15" key="4">
    <citation type="submission" date="2024-07" db="PDB data bank">
        <title>Perkinsus marinus respiratory supercomplex CII2CIII2CIV2 in an intermediate state.</title>
        <authorList>
            <person name="Wu F."/>
            <person name="Amunts A."/>
        </authorList>
    </citation>
    <scope>STRUCTURE BY ELECTRON MICROSCOPY (2.20 ANGSTROMS) OF 685-777</scope>
</reference>
<sequence length="1247" mass="139642">MLRSKCVVTELQDKVKLSDLRRILTVYLDELKNRLVFKGEASASVTGAAAAAASGSECKCAFDARRDDVCVALAEPQMVATTTHERQHPAEYISRDVFVNAGFAFVAEDPKKAYQASVNHIRLLQSHNLLTTQLLCTNDAMQQYNMYTSLTGNLGDLVPSADGNYVRAIVTRINTLYELGGMDEPPSASTLKVLLRTLKFGMNTAKERSTVAAVLEKLADGLANKQTYERNQEAKQKRLLAEPTVEAKWRHPARVEASKSFIRWKGVTPWTLDQVLAMLGISRDKRRRFLGEPYSSEDKGPVLKSVKEEEEEGDEDDKEMVAKALNEPLTEPDMQWDADVMWEMMRKAAKVKDADDGEAVLASFVPPTANKMWANTFLDDVKLEEGRIQKSRRLGNAQALKELPALKPQDLLDFGYMYLTHLAYEVIVSEGAEREKTELPNGLIQNQMMHMTFDDLPEELNVKSPLALVTANGDTPQDEIIRLQMLLTLRQYLCFGHGTAGRGTTGKSKKVASSAAQQSPENPRDAFEMRVRRLVGLAEELPSMRGAASGRILQWWKPDIHDSAVLVLFVIYGLPDTWRTKDLLLKDELPFYQYCKTALCVGGHSQRRRRCNDGRADDPNSLAFKVKMQLMDEVMPALMGRLKDITRLHLFRMYPPPAPPPQRTVKAGSAARLICHNLPHMGFIGSIEQFINLRTARMFIYGGVSAVFLYKATPVMYRWEMLPTFLVKTEAYKAREAMIAFDNMKGIVYGPYDKGGLEGPPTKIPETSVGMMKVDPMDDMSIVIGSINNYPNTAEAEELLDKFMTGCSELIRKEEIGESLEHRKIFAYVLTKKDTNVVEKPRLMVTSLMHSREPVREGFSWKLCDQDRLENYALYKFVEDPKMRDARKNRRETCPQDPVSSGVDLNRNFDYKWTGQYAKCSEEYAGEKPFSEPETQALKRMVEEREFKIALNFHSYGTMLTYPYNYAITGEAPLPADDEAVFEELAEVFGFKRHGAAHKLLRYTATGESDDWFYGARGIISMSPEVGSESGGFYSPAEEIPGIVHRNYRRIRHALHKAGLELRRVTCSAGVAAGRMKLSLKNGGLGAGFGKYAAVAVRGCGPSPVTGKIAQLGRRSDTDFEVSCPVESMTTGKDHEICIVEEIPSSVSPAICRCAVTRMGGEASRRAEWTTPLEDDNGMERWVVVAAVVVAIACLWLFIYTLWCAASQKLLMRRVAANNQSRYANLEIGAYDLENAVAQTGAEIDRE</sequence>
<dbReference type="Gene3D" id="3.40.630.10">
    <property type="entry name" value="Zn peptidases"/>
    <property type="match status" value="1"/>
</dbReference>
<accession>C5KED7</accession>
<name>C5KED7_PERM5</name>
<evidence type="ECO:0000256" key="1">
    <source>
        <dbReference type="ARBA" id="ARBA00001947"/>
    </source>
</evidence>
<evidence type="ECO:0000256" key="3">
    <source>
        <dbReference type="ARBA" id="ARBA00022670"/>
    </source>
</evidence>
<feature type="region of interest" description="Disordered" evidence="8">
    <location>
        <begin position="292"/>
        <end position="318"/>
    </location>
</feature>
<keyword evidence="12" id="KW-1185">Reference proteome</keyword>
<evidence type="ECO:0007829" key="13">
    <source>
        <dbReference type="PDB" id="9FQ7"/>
    </source>
</evidence>
<evidence type="ECO:0000256" key="4">
    <source>
        <dbReference type="ARBA" id="ARBA00022801"/>
    </source>
</evidence>
<dbReference type="PDB" id="9FZL">
    <property type="method" value="EM"/>
    <property type="resolution" value="2.20 A"/>
    <property type="chains" value="4B/4b=685-777"/>
</dbReference>
<dbReference type="PDB" id="9FQ8">
    <property type="method" value="EM"/>
    <property type="resolution" value="2.20 A"/>
    <property type="chains" value="4B=685-777"/>
</dbReference>
<feature type="region of interest" description="Disordered" evidence="8">
    <location>
        <begin position="501"/>
        <end position="524"/>
    </location>
</feature>
<evidence type="ECO:0000259" key="10">
    <source>
        <dbReference type="PROSITE" id="PS52035"/>
    </source>
</evidence>
<dbReference type="GO" id="GO:0006508">
    <property type="term" value="P:proteolysis"/>
    <property type="evidence" value="ECO:0007669"/>
    <property type="project" value="UniProtKB-KW"/>
</dbReference>
<protein>
    <recommendedName>
        <fullName evidence="10">Peptidase M14 domain-containing protein</fullName>
    </recommendedName>
</protein>
<evidence type="ECO:0000256" key="8">
    <source>
        <dbReference type="SAM" id="MobiDB-lite"/>
    </source>
</evidence>
<evidence type="ECO:0000256" key="2">
    <source>
        <dbReference type="ARBA" id="ARBA00005988"/>
    </source>
</evidence>